<evidence type="ECO:0000313" key="2">
    <source>
        <dbReference type="EMBL" id="APB34901.1"/>
    </source>
</evidence>
<reference evidence="2 3" key="1">
    <citation type="submission" date="2016-10" db="EMBL/GenBank/DDBJ databases">
        <title>Description of Gloeomargarita lithophora gen. nov., sp. nov., a thylakoid-bearing basal-branching cyanobacterium with intracellular carbonates, and proposal for Gloeomargaritales ord. nov.</title>
        <authorList>
            <person name="Moreira D."/>
            <person name="Tavera R."/>
            <person name="Benzerara K."/>
            <person name="Skouri-Panet F."/>
            <person name="Couradeau E."/>
            <person name="Gerard E."/>
            <person name="Loussert C."/>
            <person name="Novelo E."/>
            <person name="Zivanovic Y."/>
            <person name="Lopez-Garcia P."/>
        </authorList>
    </citation>
    <scope>NUCLEOTIDE SEQUENCE [LARGE SCALE GENOMIC DNA]</scope>
    <source>
        <strain evidence="2 3">D10</strain>
    </source>
</reference>
<dbReference type="STRING" id="1188229.GlitD10_2561"/>
<proteinExistence type="predicted"/>
<evidence type="ECO:0000313" key="3">
    <source>
        <dbReference type="Proteomes" id="UP000180235"/>
    </source>
</evidence>
<dbReference type="KEGG" id="glt:GlitD10_2561"/>
<organism evidence="2 3">
    <name type="scientific">Gloeomargarita lithophora Alchichica-D10</name>
    <dbReference type="NCBI Taxonomy" id="1188229"/>
    <lineage>
        <taxon>Bacteria</taxon>
        <taxon>Bacillati</taxon>
        <taxon>Cyanobacteriota</taxon>
        <taxon>Cyanophyceae</taxon>
        <taxon>Gloeomargaritales</taxon>
        <taxon>Gloeomargaritaceae</taxon>
        <taxon>Gloeomargarita</taxon>
    </lineage>
</organism>
<accession>A0A1J0AG50</accession>
<dbReference type="AlphaFoldDB" id="A0A1J0AG50"/>
<protein>
    <submittedName>
        <fullName evidence="2">Uncharacterized protein</fullName>
    </submittedName>
</protein>
<gene>
    <name evidence="2" type="ORF">GlitD10_2561</name>
</gene>
<name>A0A1J0AG50_9CYAN</name>
<evidence type="ECO:0000256" key="1">
    <source>
        <dbReference type="SAM" id="MobiDB-lite"/>
    </source>
</evidence>
<feature type="region of interest" description="Disordered" evidence="1">
    <location>
        <begin position="1"/>
        <end position="24"/>
    </location>
</feature>
<sequence length="139" mass="15297">MPNPNPRQTPEFRSHIRKPQGVVPDGEKLADRVLAVRVTDTIDTAIRALPEQSAWLRRVITQAAKVELLGDCPAVTPQPGGSQEPSVAASVVEVGEPSSGQIDRAELLQALDEIFKIPRLPKKALIQLQELRERLIQEV</sequence>
<dbReference type="Proteomes" id="UP000180235">
    <property type="component" value="Chromosome"/>
</dbReference>
<dbReference type="EMBL" id="CP017675">
    <property type="protein sequence ID" value="APB34901.1"/>
    <property type="molecule type" value="Genomic_DNA"/>
</dbReference>
<keyword evidence="3" id="KW-1185">Reference proteome</keyword>